<protein>
    <submittedName>
        <fullName evidence="1">Uncharacterized protein</fullName>
    </submittedName>
</protein>
<dbReference type="AlphaFoldDB" id="A0A1W1HKN3"/>
<reference evidence="1 2" key="1">
    <citation type="submission" date="2017-03" db="EMBL/GenBank/DDBJ databases">
        <authorList>
            <person name="Afonso C.L."/>
            <person name="Miller P.J."/>
            <person name="Scott M.A."/>
            <person name="Spackman E."/>
            <person name="Goraichik I."/>
            <person name="Dimitrov K.M."/>
            <person name="Suarez D.L."/>
            <person name="Swayne D.E."/>
        </authorList>
    </citation>
    <scope>NUCLEOTIDE SEQUENCE [LARGE SCALE GENOMIC DNA]</scope>
    <source>
        <strain evidence="1">PRJEB14757</strain>
    </source>
</reference>
<organism evidence="1 2">
    <name type="scientific">Desulfamplus magnetovallimortis</name>
    <dbReference type="NCBI Taxonomy" id="1246637"/>
    <lineage>
        <taxon>Bacteria</taxon>
        <taxon>Pseudomonadati</taxon>
        <taxon>Thermodesulfobacteriota</taxon>
        <taxon>Desulfobacteria</taxon>
        <taxon>Desulfobacterales</taxon>
        <taxon>Desulfobacteraceae</taxon>
        <taxon>Desulfamplus</taxon>
    </lineage>
</organism>
<dbReference type="EMBL" id="FWEV01000329">
    <property type="protein sequence ID" value="SLM32975.1"/>
    <property type="molecule type" value="Genomic_DNA"/>
</dbReference>
<dbReference type="RefSeq" id="WP_080802977.1">
    <property type="nucleotide sequence ID" value="NZ_LT828544.1"/>
</dbReference>
<sequence>MNDLKVTIGFSPQNISKTNQAETIQKNLTELLNYRPFVYDLHFPHYNPQICASGRPVNSAMSLDDARNLTFHMISWNQENTKFKLTLLLNYLLHDNYKVVVENVAKEFYPRGIRSVVAADLELVKRLKDRMPDLEIQGSCLSNRMTVEELEEERKEGVTLHNPSVNIIRDPAQLKRNAEAGYSSKVIAFEGCLNHCPDESTPYGHRWYLARSLTQESSFCTKKRIASDPRYFFKANWITVNRFKKLMPFIKVVKLPRCRSSISFALSTLIDSFNNNTSYNIVDFIGAGYQMYLARDVGNIPSHIFDDSFFDTLENCRMDCKERGCLLCFDKMRQIKRFSYKQKRLARRAQRKLPDRTWFVDKRWRNEKTIL</sequence>
<keyword evidence="2" id="KW-1185">Reference proteome</keyword>
<evidence type="ECO:0000313" key="1">
    <source>
        <dbReference type="EMBL" id="SLM32975.1"/>
    </source>
</evidence>
<proteinExistence type="predicted"/>
<accession>A0A1W1HKN3</accession>
<name>A0A1W1HKN3_9BACT</name>
<gene>
    <name evidence="1" type="ORF">MTBBW1_830047</name>
</gene>
<dbReference type="STRING" id="1246637.MTBBW1_830047"/>
<dbReference type="OrthoDB" id="9805982at2"/>
<evidence type="ECO:0000313" key="2">
    <source>
        <dbReference type="Proteomes" id="UP000191931"/>
    </source>
</evidence>
<dbReference type="Proteomes" id="UP000191931">
    <property type="component" value="Unassembled WGS sequence"/>
</dbReference>